<evidence type="ECO:0000256" key="2">
    <source>
        <dbReference type="ARBA" id="ARBA00022737"/>
    </source>
</evidence>
<comment type="similarity">
    <text evidence="4">Belongs to the MET18/MMS19 family.</text>
</comment>
<organism evidence="7 8">
    <name type="scientific">Phialemonium thermophilum</name>
    <dbReference type="NCBI Taxonomy" id="223376"/>
    <lineage>
        <taxon>Eukaryota</taxon>
        <taxon>Fungi</taxon>
        <taxon>Dikarya</taxon>
        <taxon>Ascomycota</taxon>
        <taxon>Pezizomycotina</taxon>
        <taxon>Sordariomycetes</taxon>
        <taxon>Sordariomycetidae</taxon>
        <taxon>Cephalothecales</taxon>
        <taxon>Cephalothecaceae</taxon>
        <taxon>Phialemonium</taxon>
    </lineage>
</organism>
<keyword evidence="3 4" id="KW-0539">Nucleus</keyword>
<dbReference type="PANTHER" id="PTHR12891">
    <property type="entry name" value="DNA REPAIR/TRANSCRIPTION PROTEIN MET18/MMS19"/>
    <property type="match status" value="1"/>
</dbReference>
<dbReference type="InterPro" id="IPR029240">
    <property type="entry name" value="MMS19_N"/>
</dbReference>
<protein>
    <recommendedName>
        <fullName evidence="4">MMS19 nucleotide excision repair protein</fullName>
    </recommendedName>
</protein>
<dbReference type="PANTHER" id="PTHR12891:SF0">
    <property type="entry name" value="MMS19 NUCLEOTIDE EXCISION REPAIR PROTEIN HOMOLOG"/>
    <property type="match status" value="1"/>
</dbReference>
<dbReference type="Proteomes" id="UP001586593">
    <property type="component" value="Unassembled WGS sequence"/>
</dbReference>
<dbReference type="InterPro" id="IPR039920">
    <property type="entry name" value="MMS19"/>
</dbReference>
<evidence type="ECO:0000259" key="5">
    <source>
        <dbReference type="Pfam" id="PF12460"/>
    </source>
</evidence>
<dbReference type="EMBL" id="JAZHXJ010000045">
    <property type="protein sequence ID" value="KAL1879120.1"/>
    <property type="molecule type" value="Genomic_DNA"/>
</dbReference>
<evidence type="ECO:0000256" key="3">
    <source>
        <dbReference type="ARBA" id="ARBA00023242"/>
    </source>
</evidence>
<feature type="domain" description="MMS19 N-terminal" evidence="6">
    <location>
        <begin position="72"/>
        <end position="336"/>
    </location>
</feature>
<evidence type="ECO:0000313" key="8">
    <source>
        <dbReference type="Proteomes" id="UP001586593"/>
    </source>
</evidence>
<evidence type="ECO:0000259" key="6">
    <source>
        <dbReference type="Pfam" id="PF14500"/>
    </source>
</evidence>
<comment type="function">
    <text evidence="4">Key component of the cytosolic iron-sulfur protein assembly (CIA) complex, a multiprotein complex that mediates the incorporation of iron-sulfur cluster into apoproteins specifically involved in DNA metabolism and genomic integrity. In the CIA complex, MMS19 acts as an adapter between early-acting CIA components and a subset of cellular target iron-sulfur proteins.</text>
</comment>
<dbReference type="InterPro" id="IPR024687">
    <property type="entry name" value="MMS19_C"/>
</dbReference>
<dbReference type="Pfam" id="PF12460">
    <property type="entry name" value="MMS19_C"/>
    <property type="match status" value="1"/>
</dbReference>
<keyword evidence="2" id="KW-0677">Repeat</keyword>
<gene>
    <name evidence="7" type="ORF">VTK73DRAFT_7239</name>
</gene>
<comment type="subcellular location">
    <subcellularLocation>
        <location evidence="1 4">Nucleus</location>
    </subcellularLocation>
</comment>
<dbReference type="Pfam" id="PF14500">
    <property type="entry name" value="MMS19_N"/>
    <property type="match status" value="1"/>
</dbReference>
<name>A0ABR3XTS8_9PEZI</name>
<accession>A0ABR3XTS8</accession>
<evidence type="ECO:0000256" key="4">
    <source>
        <dbReference type="RuleBase" id="RU367072"/>
    </source>
</evidence>
<sequence length="1211" mass="135208">MAGFQDLALQYVLNDNEVALQDIAAQAAREIEKSHASSAVVGNWASSIHQWMRGAGSNSNDGRVATNEDNAATDGDIIARAKALGFLASTLKALDRGTLKRDQIQRLIVFFGSIFSLDHKAGITASTIALRQLASAKHFRPEMGVKIIEDVCKIQEDFRLQTAATRLEVYELFLRLLQDPAVAAELCNKYGSSYAFVTDLLQLCQLERDPKNLMIWFKILSLLLKDYSPSADIVSEIFKTFSAYFPISLRSSTQSIGVTAEDLKGALRECFASNEHLAPHAFPFLLQKLDQGDAVSVAVKVDILKTMEICIKSYKNPRESVAPYVDKIWNSLKYEVRNGEVKEAIDSTLSVLRAIANRLDRETELERDSELLKNYTDLVFADCHHDLSDPRYTKQAGILLITAAASNIRGLVLETQRVIESVNQNLHHPKSPAHTRDLLALLSTLLRARASLVEDLEKLRPVEIELLKREPREKLQSLFEKVYLPIWRDASVSRPAEEQVPVLKEAIKGMGLLCTQLTVLPDRRTTLLNSGAVCSEICTLFIHRILSSLTLSSKDNITWPTELEDEVVLSFRAIVMRYADGLLSLVDNFTATVRSRDWRSPSAQSLISLKGTITRLAFIGCSEIPYDVAPDGVLVHNYSPLNHLLTITGALLRLVDSLLETRSSPTAIALVVSGSHAAALHFSDASFPSPKEGVSLDRTGSETDWVVEFLRAGTGARISSDWTQIISSHYGRSIEQSVLDASQSTSLPNNTDSVLQKHTRLSLFTLQHLYRRFTRDPAVSDDGGLTPFISLEVENYLKQGLSPDPFLYQLAKMASYVVQRLDATSQKAFDLAFEAFRFFWKAEPRLLRWDDGDGSNLNVLTRGLIEALWPDAMAELYKPDGIAHAIMCNTSNSATQNQRLCQTRCRIVTVLANKYKGGPTTSDPERLCFPNVVKFWKSRFNSAITSGSFYQEISFNLYVSQVLPVLAGAFARQDQEALEFVPLLHEAIGADETEDRRWARSIGLLVEEKDFLTREMHAVVRPLCRQWIYAALVKPLYALSLPSASDKEASSPRRAENYTIAIPTFLRHCPFTVYADDVAPLIRLLLTVLSEDFPRPSRCDLHAALFVLRTVLRNEPDALRGHLAAVTSATLKVYNSMLTVTDATSQQDVSPAVCRKLVLELLGELPQKFEERYLLPFSRQMRRRLATASGDPVREVRTTAIRARESWAKLA</sequence>
<keyword evidence="4" id="KW-0234">DNA repair</keyword>
<reference evidence="7 8" key="1">
    <citation type="journal article" date="2024" name="Commun. Biol.">
        <title>Comparative genomic analysis of thermophilic fungi reveals convergent evolutionary adaptations and gene losses.</title>
        <authorList>
            <person name="Steindorff A.S."/>
            <person name="Aguilar-Pontes M.V."/>
            <person name="Robinson A.J."/>
            <person name="Andreopoulos B."/>
            <person name="LaButti K."/>
            <person name="Kuo A."/>
            <person name="Mondo S."/>
            <person name="Riley R."/>
            <person name="Otillar R."/>
            <person name="Haridas S."/>
            <person name="Lipzen A."/>
            <person name="Grimwood J."/>
            <person name="Schmutz J."/>
            <person name="Clum A."/>
            <person name="Reid I.D."/>
            <person name="Moisan M.C."/>
            <person name="Butler G."/>
            <person name="Nguyen T.T.M."/>
            <person name="Dewar K."/>
            <person name="Conant G."/>
            <person name="Drula E."/>
            <person name="Henrissat B."/>
            <person name="Hansel C."/>
            <person name="Singer S."/>
            <person name="Hutchinson M.I."/>
            <person name="de Vries R.P."/>
            <person name="Natvig D.O."/>
            <person name="Powell A.J."/>
            <person name="Tsang A."/>
            <person name="Grigoriev I.V."/>
        </authorList>
    </citation>
    <scope>NUCLEOTIDE SEQUENCE [LARGE SCALE GENOMIC DNA]</scope>
    <source>
        <strain evidence="7 8">ATCC 24622</strain>
    </source>
</reference>
<dbReference type="SUPFAM" id="SSF48371">
    <property type="entry name" value="ARM repeat"/>
    <property type="match status" value="1"/>
</dbReference>
<evidence type="ECO:0000313" key="7">
    <source>
        <dbReference type="EMBL" id="KAL1879120.1"/>
    </source>
</evidence>
<keyword evidence="8" id="KW-1185">Reference proteome</keyword>
<proteinExistence type="inferred from homology"/>
<evidence type="ECO:0000256" key="1">
    <source>
        <dbReference type="ARBA" id="ARBA00004123"/>
    </source>
</evidence>
<feature type="domain" description="MMS19 C-terminal" evidence="5">
    <location>
        <begin position="806"/>
        <end position="1165"/>
    </location>
</feature>
<comment type="caution">
    <text evidence="7">The sequence shown here is derived from an EMBL/GenBank/DDBJ whole genome shotgun (WGS) entry which is preliminary data.</text>
</comment>
<keyword evidence="4" id="KW-0227">DNA damage</keyword>
<dbReference type="InterPro" id="IPR016024">
    <property type="entry name" value="ARM-type_fold"/>
</dbReference>